<organism evidence="1 2">
    <name type="scientific">Linum trigynum</name>
    <dbReference type="NCBI Taxonomy" id="586398"/>
    <lineage>
        <taxon>Eukaryota</taxon>
        <taxon>Viridiplantae</taxon>
        <taxon>Streptophyta</taxon>
        <taxon>Embryophyta</taxon>
        <taxon>Tracheophyta</taxon>
        <taxon>Spermatophyta</taxon>
        <taxon>Magnoliopsida</taxon>
        <taxon>eudicotyledons</taxon>
        <taxon>Gunneridae</taxon>
        <taxon>Pentapetalae</taxon>
        <taxon>rosids</taxon>
        <taxon>fabids</taxon>
        <taxon>Malpighiales</taxon>
        <taxon>Linaceae</taxon>
        <taxon>Linum</taxon>
    </lineage>
</organism>
<evidence type="ECO:0000313" key="1">
    <source>
        <dbReference type="EMBL" id="CAL1371341.1"/>
    </source>
</evidence>
<proteinExistence type="predicted"/>
<gene>
    <name evidence="1" type="ORF">LTRI10_LOCUS13413</name>
</gene>
<keyword evidence="2" id="KW-1185">Reference proteome</keyword>
<evidence type="ECO:0000313" key="2">
    <source>
        <dbReference type="Proteomes" id="UP001497516"/>
    </source>
</evidence>
<protein>
    <recommendedName>
        <fullName evidence="3">Secreted protein</fullName>
    </recommendedName>
</protein>
<dbReference type="EMBL" id="OZ034815">
    <property type="protein sequence ID" value="CAL1371341.1"/>
    <property type="molecule type" value="Genomic_DNA"/>
</dbReference>
<name>A0AAV2DDZ4_9ROSI</name>
<dbReference type="AlphaFoldDB" id="A0AAV2DDZ4"/>
<dbReference type="Proteomes" id="UP001497516">
    <property type="component" value="Chromosome 2"/>
</dbReference>
<accession>A0AAV2DDZ4</accession>
<sequence length="105" mass="12260">MASSLPPPCVVSTFILQFSVMLMIQPSLPATHRRYRNRRRNPLLSNPIELVRRSGHPIEHISVVADVLFVDFVIYCRTERESLIFDCMEKRLDRLTVNLFCVEEE</sequence>
<reference evidence="1 2" key="1">
    <citation type="submission" date="2024-04" db="EMBL/GenBank/DDBJ databases">
        <authorList>
            <person name="Fracassetti M."/>
        </authorList>
    </citation>
    <scope>NUCLEOTIDE SEQUENCE [LARGE SCALE GENOMIC DNA]</scope>
</reference>
<evidence type="ECO:0008006" key="3">
    <source>
        <dbReference type="Google" id="ProtNLM"/>
    </source>
</evidence>